<dbReference type="SMART" id="SM00241">
    <property type="entry name" value="ZP"/>
    <property type="match status" value="1"/>
</dbReference>
<evidence type="ECO:0000256" key="2">
    <source>
        <dbReference type="ARBA" id="ARBA00006735"/>
    </source>
</evidence>
<dbReference type="InterPro" id="IPR042235">
    <property type="entry name" value="ZP-C_dom"/>
</dbReference>
<dbReference type="GO" id="GO:0032190">
    <property type="term" value="F:acrosin binding"/>
    <property type="evidence" value="ECO:0000318"/>
    <property type="project" value="GO_Central"/>
</dbReference>
<reference evidence="17" key="3">
    <citation type="journal article" date="2013" name="Nature">
        <title>The zebrafish reference genome sequence and its relationship to the human genome.</title>
        <authorList>
            <consortium name="Genome Reference Consortium Zebrafish"/>
            <person name="Howe K."/>
            <person name="Clark M.D."/>
            <person name="Torroja C.F."/>
            <person name="Torrance J."/>
            <person name="Berthelot C."/>
            <person name="Muffato M."/>
            <person name="Collins J.E."/>
            <person name="Humphray S."/>
            <person name="McLaren K."/>
            <person name="Matthews L."/>
            <person name="McLaren S."/>
            <person name="Sealy I."/>
            <person name="Caccamo M."/>
            <person name="Churcher C."/>
            <person name="Scott C."/>
            <person name="Barrett J.C."/>
            <person name="Koch R."/>
            <person name="Rauch G.J."/>
            <person name="White S."/>
            <person name="Chow W."/>
            <person name="Kilian B."/>
            <person name="Quintais L.T."/>
            <person name="Guerra-Assuncao J.A."/>
            <person name="Zhou Y."/>
            <person name="Gu Y."/>
            <person name="Yen J."/>
            <person name="Vogel J.H."/>
            <person name="Eyre T."/>
            <person name="Redmond S."/>
            <person name="Banerjee R."/>
            <person name="Chi J."/>
            <person name="Fu B."/>
            <person name="Langley E."/>
            <person name="Maguire S.F."/>
            <person name="Laird G.K."/>
            <person name="Lloyd D."/>
            <person name="Kenyon E."/>
            <person name="Donaldson S."/>
            <person name="Sehra H."/>
            <person name="Almeida-King J."/>
            <person name="Loveland J."/>
            <person name="Trevanion S."/>
            <person name="Jones M."/>
            <person name="Quail M."/>
            <person name="Willey D."/>
            <person name="Hunt A."/>
            <person name="Burton J."/>
            <person name="Sims S."/>
            <person name="McLay K."/>
            <person name="Plumb B."/>
            <person name="Davis J."/>
            <person name="Clee C."/>
            <person name="Oliver K."/>
            <person name="Clark R."/>
            <person name="Riddle C."/>
            <person name="Elliot D."/>
            <person name="Eliott D."/>
            <person name="Threadgold G."/>
            <person name="Harden G."/>
            <person name="Ware D."/>
            <person name="Begum S."/>
            <person name="Mortimore B."/>
            <person name="Mortimer B."/>
            <person name="Kerry G."/>
            <person name="Heath P."/>
            <person name="Phillimore B."/>
            <person name="Tracey A."/>
            <person name="Corby N."/>
            <person name="Dunn M."/>
            <person name="Johnson C."/>
            <person name="Wood J."/>
            <person name="Clark S."/>
            <person name="Pelan S."/>
            <person name="Griffiths G."/>
            <person name="Smith M."/>
            <person name="Glithero R."/>
            <person name="Howden P."/>
            <person name="Barker N."/>
            <person name="Lloyd C."/>
            <person name="Stevens C."/>
            <person name="Harley J."/>
            <person name="Holt K."/>
            <person name="Panagiotidis G."/>
            <person name="Lovell J."/>
            <person name="Beasley H."/>
            <person name="Henderson C."/>
            <person name="Gordon D."/>
            <person name="Auger K."/>
            <person name="Wright D."/>
            <person name="Collins J."/>
            <person name="Raisen C."/>
            <person name="Dyer L."/>
            <person name="Leung K."/>
            <person name="Robertson L."/>
            <person name="Ambridge K."/>
            <person name="Leongamornlert D."/>
            <person name="McGuire S."/>
            <person name="Gilderthorp R."/>
            <person name="Griffiths C."/>
            <person name="Manthravadi D."/>
            <person name="Nichol S."/>
            <person name="Barker G."/>
            <person name="Whitehead S."/>
            <person name="Kay M."/>
            <person name="Brown J."/>
            <person name="Murnane C."/>
            <person name="Gray E."/>
            <person name="Humphries M."/>
            <person name="Sycamore N."/>
            <person name="Barker D."/>
            <person name="Saunders D."/>
            <person name="Wallis J."/>
            <person name="Babbage A."/>
            <person name="Hammond S."/>
            <person name="Mashreghi-Mohammadi M."/>
            <person name="Barr L."/>
            <person name="Martin S."/>
            <person name="Wray P."/>
            <person name="Ellington A."/>
            <person name="Matthews N."/>
            <person name="Ellwood M."/>
            <person name="Woodmansey R."/>
            <person name="Clark G."/>
            <person name="Cooper J."/>
            <person name="Cooper J."/>
            <person name="Tromans A."/>
            <person name="Grafham D."/>
            <person name="Skuce C."/>
            <person name="Pandian R."/>
            <person name="Andrews R."/>
            <person name="Harrison E."/>
            <person name="Kimberley A."/>
            <person name="Garnett J."/>
            <person name="Fosker N."/>
            <person name="Hall R."/>
            <person name="Garner P."/>
            <person name="Kelly D."/>
            <person name="Bird C."/>
            <person name="Palmer S."/>
            <person name="Gehring I."/>
            <person name="Berger A."/>
            <person name="Dooley C.M."/>
            <person name="Ersan-Urun Z."/>
            <person name="Eser C."/>
            <person name="Geiger H."/>
            <person name="Geisler M."/>
            <person name="Karotki L."/>
            <person name="Kirn A."/>
            <person name="Konantz J."/>
            <person name="Konantz M."/>
            <person name="Oberlander M."/>
            <person name="Rudolph-Geiger S."/>
            <person name="Teucke M."/>
            <person name="Lanz C."/>
            <person name="Raddatz G."/>
            <person name="Osoegawa K."/>
            <person name="Zhu B."/>
            <person name="Rapp A."/>
            <person name="Widaa S."/>
            <person name="Langford C."/>
            <person name="Yang F."/>
            <person name="Schuster S.C."/>
            <person name="Carter N.P."/>
            <person name="Harrow J."/>
            <person name="Ning Z."/>
            <person name="Herrero J."/>
            <person name="Searle S.M."/>
            <person name="Enright A."/>
            <person name="Geisler R."/>
            <person name="Plasterk R.H."/>
            <person name="Lee C."/>
            <person name="Westerfield M."/>
            <person name="de Jong P.J."/>
            <person name="Zon L.I."/>
            <person name="Postlethwait J.H."/>
            <person name="Nusslein-Volhard C."/>
            <person name="Hubbard T.J."/>
            <person name="Roest Crollius H."/>
            <person name="Rogers J."/>
            <person name="Stemple D.L."/>
        </authorList>
    </citation>
    <scope>NUCLEOTIDE SEQUENCE [LARGE SCALE GENOMIC DNA]</scope>
</reference>
<dbReference type="InterPro" id="IPR055355">
    <property type="entry name" value="ZP-C"/>
</dbReference>
<keyword evidence="9 14" id="KW-0732">Signal</keyword>
<evidence type="ECO:0000256" key="9">
    <source>
        <dbReference type="ARBA" id="ARBA00022729"/>
    </source>
</evidence>
<keyword evidence="11" id="KW-0472">Membrane</keyword>
<sequence>MGIFQVGFVVVFAIGSFVAEWGVNAADDWIPNKFRIQRDVVQIPTFVPSVPAFVPSKFPPQFTVQTPVKTEYRGPVQDLLDVQTKELLQGPVPSISWTFPGVKPKPQQPDIPFELRHPLPANSVAAQCGERLIRVEVLEDFFGTGMLMMPTAFSLGGCAPIGEDPTAKVVIFESELHKCGSTTVMTENELVYTFNLIFTPQDAPAGAPIARSSGAVVGIQCHYPRLINVTSNALLPTWLPYGATMVAEELLVFSLRIMTEDWLYERPSNEFFLGDFINLEASVMSYNHIPLRVFVDSCVASSDPTVANALRYSFIENNGCLVDSKLTGSSSKFMARTQMDKLHFQLEAFRFQQDLTGVIYIACVLEVAAASVPTNVEQKACSYSSSNGWLSADDDHLVCGCCDSTCGEQTEQLNVAPKWDAAFVGPISIKEFAYGPM</sequence>
<evidence type="ECO:0000256" key="12">
    <source>
        <dbReference type="ARBA" id="ARBA00023157"/>
    </source>
</evidence>
<evidence type="ECO:0000256" key="4">
    <source>
        <dbReference type="ARBA" id="ARBA00022475"/>
    </source>
</evidence>
<evidence type="ECO:0007829" key="20">
    <source>
        <dbReference type="PeptideAtlas" id="A7MBZ6"/>
    </source>
</evidence>
<dbReference type="CTD" id="100126104"/>
<feature type="chain" id="PRO_5035034779" description="Zona pellucida sperm-binding protein 3" evidence="14 18">
    <location>
        <begin position="26"/>
        <end position="437"/>
    </location>
</feature>
<reference evidence="18" key="7">
    <citation type="journal article" date="2020" name="Chemosphere">
        <title>Detection of biomarkers to differentiate endocrine disruption from hepatotoxicity in zebrafish (Danio rerio) using proteomics.</title>
        <authorList>
            <person name="Ayobahan S.U."/>
            <person name="Eilebrecht S."/>
            <person name="Baumann L."/>
            <person name="Teigeler M."/>
            <person name="Hollert H."/>
            <person name="Kalkhof S."/>
            <person name="Eilebrecht E."/>
            <person name="Schafers C."/>
        </authorList>
    </citation>
    <scope>NUCLEOTIDE SEQUENCE</scope>
</reference>
<keyword evidence="7 14" id="KW-0165">Cleavage on pair of basic residues</keyword>
<comment type="similarity">
    <text evidence="2 14">Belongs to the ZP domain family. ZPC subfamily.</text>
</comment>
<dbReference type="PANTHER" id="PTHR11576">
    <property type="entry name" value="ZONA PELLUCIDA SPERM-BINDING PROTEIN 3"/>
    <property type="match status" value="1"/>
</dbReference>
<dbReference type="OrthoDB" id="8880842at2759"/>
<keyword evidence="13" id="KW-0325">Glycoprotein</keyword>
<accession>A7MBZ6</accession>
<keyword evidence="4 14" id="KW-1003">Cell membrane</keyword>
<evidence type="ECO:0000256" key="14">
    <source>
        <dbReference type="RuleBase" id="RU367066"/>
    </source>
</evidence>
<protein>
    <recommendedName>
        <fullName evidence="3 14">Zona pellucida sperm-binding protein 3</fullName>
    </recommendedName>
</protein>
<dbReference type="GO" id="GO:2000344">
    <property type="term" value="P:positive regulation of acrosome reaction"/>
    <property type="evidence" value="ECO:0000318"/>
    <property type="project" value="GO_Central"/>
</dbReference>
<evidence type="ECO:0000313" key="17">
    <source>
        <dbReference type="Proteomes" id="UP000000437"/>
    </source>
</evidence>
<evidence type="ECO:0000313" key="19">
    <source>
        <dbReference type="ZFIN" id="ZDB-GENE-071004-38"/>
    </source>
</evidence>
<dbReference type="GO" id="GO:0007339">
    <property type="term" value="P:binding of sperm to zona pellucida"/>
    <property type="evidence" value="ECO:0000318"/>
    <property type="project" value="GO_Central"/>
</dbReference>
<reference evidence="18" key="4">
    <citation type="journal article" date="2016" name="BMC Genomics">
        <title>Gene evolution and gene expression after whole genome duplication in fish: the PhyloFish database.</title>
        <authorList>
            <person name="Pasquier J."/>
            <person name="Cabau C."/>
            <person name="Nguyen T."/>
            <person name="Jouanno E."/>
            <person name="Severac D."/>
            <person name="Braasch I."/>
            <person name="Journot L."/>
            <person name="Pontarotti P."/>
            <person name="Klopp C."/>
            <person name="Postlethwait J.H."/>
            <person name="Guiguen Y."/>
            <person name="Bobe J."/>
        </authorList>
    </citation>
    <scope>NUCLEOTIDE SEQUENCE</scope>
</reference>
<evidence type="ECO:0000256" key="3">
    <source>
        <dbReference type="ARBA" id="ARBA00017980"/>
    </source>
</evidence>
<gene>
    <name evidence="18 19" type="primary">zp3e</name>
    <name evidence="18" type="synonym">zpc3</name>
    <name evidence="16 18" type="ORF">zgc:171779</name>
</gene>
<dbReference type="AGR" id="ZFIN:ZDB-GENE-071004-38"/>
<dbReference type="InterPro" id="IPR055356">
    <property type="entry name" value="ZP-N"/>
</dbReference>
<comment type="function">
    <text evidence="14">Component of the zona pellucida, an extracellular matrix surrounding oocytes which mediates sperm binding, induction of the acrosome reaction and prevents post-fertilization polyspermy. The zona pellucida is composed of 3 to 4 glycoproteins, ZP1, ZP2, ZP3, and ZP4. ZP3 is essential for sperm binding and zona matrix formation.</text>
</comment>
<keyword evidence="17" id="KW-1185">Reference proteome</keyword>
<dbReference type="PANTHER" id="PTHR11576:SF2">
    <property type="entry name" value="ZONA PELLUCIDA SPERM-BINDING PROTEIN 3"/>
    <property type="match status" value="1"/>
</dbReference>
<dbReference type="AlphaFoldDB" id="A7MBZ6"/>
<dbReference type="GO" id="GO:0005615">
    <property type="term" value="C:extracellular space"/>
    <property type="evidence" value="ECO:0000318"/>
    <property type="project" value="GO_Central"/>
</dbReference>
<dbReference type="KEGG" id="dre:100126104"/>
<dbReference type="FunFam" id="2.60.40.3210:FF:000001">
    <property type="entry name" value="Zona pellucida sperm-binding protein 3"/>
    <property type="match status" value="1"/>
</dbReference>
<feature type="signal peptide" evidence="14">
    <location>
        <begin position="1"/>
        <end position="25"/>
    </location>
</feature>
<dbReference type="GO" id="GO:0035804">
    <property type="term" value="F:structural constituent of egg coat"/>
    <property type="evidence" value="ECO:0000318"/>
    <property type="project" value="GO_Central"/>
</dbReference>
<evidence type="ECO:0000256" key="13">
    <source>
        <dbReference type="ARBA" id="ARBA00023180"/>
    </source>
</evidence>
<dbReference type="GO" id="GO:0035803">
    <property type="term" value="P:egg coat formation"/>
    <property type="evidence" value="ECO:0000318"/>
    <property type="project" value="GO_Central"/>
</dbReference>
<dbReference type="EMBL" id="BC151978">
    <property type="protein sequence ID" value="AAI51979.1"/>
    <property type="molecule type" value="mRNA"/>
</dbReference>
<evidence type="ECO:0000256" key="8">
    <source>
        <dbReference type="ARBA" id="ARBA00022692"/>
    </source>
</evidence>
<evidence type="ECO:0000256" key="7">
    <source>
        <dbReference type="ARBA" id="ARBA00022685"/>
    </source>
</evidence>
<reference evidence="18" key="5">
    <citation type="journal article" date="2018" name="Fish Physiol. Biochem.">
        <title>Bioinformatic analyses of zona pellucida genes in vertebrates and their expression in Nile tilapia.</title>
        <authorList>
            <person name="Wu T."/>
            <person name="Cheng Y."/>
            <person name="Liu Z."/>
            <person name="Tao W."/>
            <person name="Zheng S."/>
            <person name="Wang D."/>
        </authorList>
    </citation>
    <scope>NUCLEOTIDE SEQUENCE</scope>
</reference>
<dbReference type="InterPro" id="IPR001507">
    <property type="entry name" value="ZP_dom"/>
</dbReference>
<keyword evidence="12 14" id="KW-1015">Disulfide bond</keyword>
<comment type="domain">
    <text evidence="14">The ZP domain is involved in the polymerization of the ZP proteins to form the zona pellucida.</text>
</comment>
<dbReference type="Pfam" id="PF23344">
    <property type="entry name" value="ZP-N"/>
    <property type="match status" value="1"/>
</dbReference>
<comment type="subcellular location">
    <subcellularLocation>
        <location evidence="1">Secreted</location>
        <location evidence="1">Extracellular space</location>
        <location evidence="1">Extracellular matrix</location>
    </subcellularLocation>
    <subcellularLocation>
        <location evidence="14">Zona pellucida</location>
    </subcellularLocation>
    <subcellularLocation>
        <location evidence="14">Cell membrane</location>
        <topology evidence="14">Single-pass type I membrane protein</topology>
    </subcellularLocation>
</comment>
<evidence type="ECO:0000313" key="16">
    <source>
        <dbReference type="EMBL" id="AAI51979.1"/>
    </source>
</evidence>
<evidence type="ECO:0000259" key="15">
    <source>
        <dbReference type="PROSITE" id="PS51034"/>
    </source>
</evidence>
<dbReference type="Pfam" id="PF00100">
    <property type="entry name" value="Zona_pellucida"/>
    <property type="match status" value="1"/>
</dbReference>
<dbReference type="FunFam" id="2.60.40.4100:FF:000002">
    <property type="entry name" value="Zona pellucida sperm-binding protein 3"/>
    <property type="match status" value="1"/>
</dbReference>
<dbReference type="InterPro" id="IPR048290">
    <property type="entry name" value="ZP_chr"/>
</dbReference>
<dbReference type="Gene3D" id="2.60.40.3210">
    <property type="entry name" value="Zona pellucida, ZP-N domain"/>
    <property type="match status" value="1"/>
</dbReference>
<evidence type="ECO:0000256" key="1">
    <source>
        <dbReference type="ARBA" id="ARBA00004498"/>
    </source>
</evidence>
<evidence type="ECO:0000313" key="18">
    <source>
        <dbReference type="RefSeq" id="NP_001103303.1"/>
    </source>
</evidence>
<proteinExistence type="evidence at protein level"/>
<dbReference type="Reactome" id="R-DRE-2534343">
    <property type="pathway name" value="Interaction With Cumulus Cells And The Zona Pellucida"/>
</dbReference>
<dbReference type="Gene3D" id="2.60.40.4100">
    <property type="entry name" value="Zona pellucida, ZP-C domain"/>
    <property type="match status" value="1"/>
</dbReference>
<dbReference type="Proteomes" id="UP000000437">
    <property type="component" value="Chromosome 3"/>
</dbReference>
<keyword evidence="5 14" id="KW-0964">Secreted</keyword>
<comment type="PTM">
    <text evidence="14">Proteolytically cleaved before the transmembrane segment to yield the secreted ectodomain incorporated in the zona pellucida.</text>
</comment>
<keyword evidence="10" id="KW-1133">Transmembrane helix</keyword>
<dbReference type="PRINTS" id="PR00023">
    <property type="entry name" value="ZPELLUCIDA"/>
</dbReference>
<reference evidence="16" key="2">
    <citation type="submission" date="2007-08" db="EMBL/GenBank/DDBJ databases">
        <authorList>
            <consortium name="NIH MGC Project"/>
        </authorList>
    </citation>
    <scope>NUCLEOTIDE SEQUENCE</scope>
    <source>
        <tissue evidence="16">Testis</tissue>
    </source>
</reference>
<dbReference type="ZFIN" id="ZDB-GENE-071004-38">
    <property type="gene designation" value="zp3e"/>
</dbReference>
<name>A7MBZ6_DANRE</name>
<keyword evidence="6 14" id="KW-0272">Extracellular matrix</keyword>
<keyword evidence="8" id="KW-0812">Transmembrane</keyword>
<dbReference type="GO" id="GO:0035805">
    <property type="term" value="C:egg coat"/>
    <property type="evidence" value="ECO:0000318"/>
    <property type="project" value="GO_Central"/>
</dbReference>
<evidence type="ECO:0000256" key="5">
    <source>
        <dbReference type="ARBA" id="ARBA00022525"/>
    </source>
</evidence>
<evidence type="ECO:0000256" key="11">
    <source>
        <dbReference type="ARBA" id="ARBA00023136"/>
    </source>
</evidence>
<dbReference type="PhylomeDB" id="A7MBZ6"/>
<evidence type="ECO:0000256" key="6">
    <source>
        <dbReference type="ARBA" id="ARBA00022530"/>
    </source>
</evidence>
<organism evidence="16">
    <name type="scientific">Danio rerio</name>
    <name type="common">Zebrafish</name>
    <name type="synonym">Brachydanio rerio</name>
    <dbReference type="NCBI Taxonomy" id="7955"/>
    <lineage>
        <taxon>Eukaryota</taxon>
        <taxon>Metazoa</taxon>
        <taxon>Chordata</taxon>
        <taxon>Craniata</taxon>
        <taxon>Vertebrata</taxon>
        <taxon>Euteleostomi</taxon>
        <taxon>Actinopterygii</taxon>
        <taxon>Neopterygii</taxon>
        <taxon>Teleostei</taxon>
        <taxon>Ostariophysi</taxon>
        <taxon>Cypriniformes</taxon>
        <taxon>Danionidae</taxon>
        <taxon>Danioninae</taxon>
        <taxon>Danio</taxon>
    </lineage>
</organism>
<dbReference type="RefSeq" id="NP_001103303.1">
    <property type="nucleotide sequence ID" value="NM_001109833.1"/>
</dbReference>
<keyword evidence="20" id="KW-1267">Proteomics identification</keyword>
<reference evidence="18" key="8">
    <citation type="submission" date="2025-04" db="UniProtKB">
        <authorList>
            <consortium name="RefSeq"/>
        </authorList>
    </citation>
    <scope>IDENTIFICATION</scope>
</reference>
<reference evidence="16" key="1">
    <citation type="journal article" date="2002" name="Proc. Natl. Acad. Sci. U.S.A.">
        <title>Generation and initial analysis of more than 15,000 full-length human and mouse cDNA sequences.</title>
        <authorList>
            <consortium name="Mammalian Gene Collection Program Team"/>
            <person name="Strausberg R.L."/>
            <person name="Feingold E.A."/>
            <person name="Grouse L.H."/>
            <person name="Derge J.G."/>
            <person name="Klausner R.D."/>
            <person name="Collins F.S."/>
            <person name="Wagner L."/>
            <person name="Shenmen C.M."/>
            <person name="Schuler G.D."/>
            <person name="Altschul S.F."/>
            <person name="Zeeberg B."/>
            <person name="Buetow K.H."/>
            <person name="Schaefer C.F."/>
            <person name="Bhat N.K."/>
            <person name="Hopkins R.F."/>
            <person name="Jordan H."/>
            <person name="Moore T."/>
            <person name="Max S.I."/>
            <person name="Wang J."/>
            <person name="Hsieh F."/>
            <person name="Diatchenko L."/>
            <person name="Marusina K."/>
            <person name="Farmer A.A."/>
            <person name="Rubin G.M."/>
            <person name="Hong L."/>
            <person name="Stapleton M."/>
            <person name="Soares M.B."/>
            <person name="Bonaldo M.F."/>
            <person name="Casavant T.L."/>
            <person name="Scheetz T.E."/>
            <person name="Brownstein M.J."/>
            <person name="Usdin T.B."/>
            <person name="Toshiyuki S."/>
            <person name="Carninci P."/>
            <person name="Prange C."/>
            <person name="Raha S.S."/>
            <person name="Loquellano N.A."/>
            <person name="Peters G.J."/>
            <person name="Abramson R.D."/>
            <person name="Mullahy S.J."/>
            <person name="Bosak S.A."/>
            <person name="McEwan P.J."/>
            <person name="McKernan K.J."/>
            <person name="Malek J.A."/>
            <person name="Gunaratne P.H."/>
            <person name="Richards S."/>
            <person name="Worley K.C."/>
            <person name="Hale S."/>
            <person name="Garcia A.M."/>
            <person name="Gay L.J."/>
            <person name="Hulyk S.W."/>
            <person name="Villalon D.K."/>
            <person name="Muzny D.M."/>
            <person name="Sodergren E.J."/>
            <person name="Lu X."/>
            <person name="Gibbs R.A."/>
            <person name="Fahey J."/>
            <person name="Helton E."/>
            <person name="Ketteman M."/>
            <person name="Madan A."/>
            <person name="Rodrigues S."/>
            <person name="Sanchez A."/>
            <person name="Whiting M."/>
            <person name="Madan A."/>
            <person name="Young A.C."/>
            <person name="Shevchenko Y."/>
            <person name="Bouffard G.G."/>
            <person name="Blakesley R.W."/>
            <person name="Touchman J.W."/>
            <person name="Green E.D."/>
            <person name="Dickson M.C."/>
            <person name="Rodriguez A.C."/>
            <person name="Grimwood J."/>
            <person name="Schmutz J."/>
            <person name="Myers R.M."/>
            <person name="Butterfield Y.S."/>
            <person name="Krzywinski M.I."/>
            <person name="Skalska U."/>
            <person name="Smailus D.E."/>
            <person name="Schnerch A."/>
            <person name="Schein J.E."/>
            <person name="Jones S.J."/>
            <person name="Marra M.A."/>
        </authorList>
    </citation>
    <scope>NUCLEOTIDE SEQUENCE</scope>
    <source>
        <tissue evidence="16">Testis</tissue>
    </source>
</reference>
<reference evidence="18" key="6">
    <citation type="journal article" date="2019" name="Sci. Rep.">
        <title>A combined FSTRA-shotgun proteomics approach to identify molecular changes in zebrafish upon chemical exposure.</title>
        <authorList>
            <person name="Ayobahan S.U."/>
            <person name="Eilebrecht E."/>
            <person name="Kotthoff M."/>
            <person name="Baumann L."/>
            <person name="Eilebrecht S."/>
            <person name="Teigeler M."/>
            <person name="Hollert H."/>
            <person name="Kalkhof S."/>
            <person name="Schafers C."/>
        </authorList>
    </citation>
    <scope>NUCLEOTIDE SEQUENCE</scope>
</reference>
<evidence type="ECO:0000256" key="10">
    <source>
        <dbReference type="ARBA" id="ARBA00022989"/>
    </source>
</evidence>
<feature type="domain" description="ZP" evidence="15">
    <location>
        <begin position="127"/>
        <end position="388"/>
    </location>
</feature>
<dbReference type="GO" id="GO:0005886">
    <property type="term" value="C:plasma membrane"/>
    <property type="evidence" value="ECO:0007669"/>
    <property type="project" value="UniProtKB-SubCell"/>
</dbReference>
<dbReference type="GeneID" id="100126104"/>
<dbReference type="PROSITE" id="PS51034">
    <property type="entry name" value="ZP_2"/>
    <property type="match status" value="1"/>
</dbReference>